<reference evidence="3" key="1">
    <citation type="submission" date="2016-06" db="EMBL/GenBank/DDBJ databases">
        <authorList>
            <person name="Varghese N."/>
            <person name="Submissions Spin"/>
        </authorList>
    </citation>
    <scope>NUCLEOTIDE SEQUENCE [LARGE SCALE GENOMIC DNA]</scope>
    <source>
        <strain evidence="3">DSM 44151</strain>
    </source>
</reference>
<proteinExistence type="predicted"/>
<dbReference type="EMBL" id="FMIB01000002">
    <property type="protein sequence ID" value="SCL62622.1"/>
    <property type="molecule type" value="Genomic_DNA"/>
</dbReference>
<keyword evidence="3" id="KW-1185">Reference proteome</keyword>
<keyword evidence="1" id="KW-0812">Transmembrane</keyword>
<keyword evidence="1" id="KW-1133">Transmembrane helix</keyword>
<accession>A0A1C6V8E0</accession>
<dbReference type="OrthoDB" id="3398566at2"/>
<dbReference type="GeneID" id="43280077"/>
<evidence type="ECO:0000313" key="3">
    <source>
        <dbReference type="Proteomes" id="UP000198605"/>
    </source>
</evidence>
<protein>
    <submittedName>
        <fullName evidence="2">Uncharacterized protein</fullName>
    </submittedName>
</protein>
<dbReference type="AlphaFoldDB" id="A0A1C6V8E0"/>
<organism evidence="2 3">
    <name type="scientific">Micromonospora chersina</name>
    <dbReference type="NCBI Taxonomy" id="47854"/>
    <lineage>
        <taxon>Bacteria</taxon>
        <taxon>Bacillati</taxon>
        <taxon>Actinomycetota</taxon>
        <taxon>Actinomycetes</taxon>
        <taxon>Micromonosporales</taxon>
        <taxon>Micromonosporaceae</taxon>
        <taxon>Micromonospora</taxon>
    </lineage>
</organism>
<dbReference type="RefSeq" id="WP_091314804.1">
    <property type="nucleotide sequence ID" value="NZ_FMIB01000002.1"/>
</dbReference>
<name>A0A1C6V8E0_9ACTN</name>
<feature type="transmembrane region" description="Helical" evidence="1">
    <location>
        <begin position="78"/>
        <end position="99"/>
    </location>
</feature>
<gene>
    <name evidence="2" type="ORF">GA0070603_3439</name>
</gene>
<sequence>MAGTAATGRWVRLLLLVCTLVGLTAMHTLGHGAHSPSGQPAGHPAGHSAALAMVADCEGDRCTARALPPGDPGADPSGWSVCLAVLGAFAVALLVVVLLRTGSRSAVAAAGGPLRHPAGPRAPPPRAFGLRLATTSVLRR</sequence>
<evidence type="ECO:0000313" key="2">
    <source>
        <dbReference type="EMBL" id="SCL62622.1"/>
    </source>
</evidence>
<dbReference type="STRING" id="47854.GA0070603_3439"/>
<keyword evidence="1" id="KW-0472">Membrane</keyword>
<dbReference type="Proteomes" id="UP000198605">
    <property type="component" value="Unassembled WGS sequence"/>
</dbReference>
<evidence type="ECO:0000256" key="1">
    <source>
        <dbReference type="SAM" id="Phobius"/>
    </source>
</evidence>